<gene>
    <name evidence="2" type="ORF">ACFSAU_01455</name>
</gene>
<protein>
    <recommendedName>
        <fullName evidence="4">Major facilitator superfamily (MFS) profile domain-containing protein</fullName>
    </recommendedName>
</protein>
<evidence type="ECO:0008006" key="4">
    <source>
        <dbReference type="Google" id="ProtNLM"/>
    </source>
</evidence>
<dbReference type="InterPro" id="IPR057182">
    <property type="entry name" value="DUF7860"/>
</dbReference>
<keyword evidence="1" id="KW-1133">Transmembrane helix</keyword>
<sequence>MGRYGSIDYPSYVKRGVLLGLALMIVGEMGGYLAENFFTVPAWEETLFLLVAGVGLLAFLLSPILFGVVLPLTE</sequence>
<evidence type="ECO:0000313" key="3">
    <source>
        <dbReference type="Proteomes" id="UP001597139"/>
    </source>
</evidence>
<feature type="transmembrane region" description="Helical" evidence="1">
    <location>
        <begin position="46"/>
        <end position="72"/>
    </location>
</feature>
<name>A0ABD6BNF7_9EURY</name>
<dbReference type="AlphaFoldDB" id="A0ABD6BNF7"/>
<keyword evidence="1" id="KW-0472">Membrane</keyword>
<evidence type="ECO:0000313" key="2">
    <source>
        <dbReference type="EMBL" id="MFD1566149.1"/>
    </source>
</evidence>
<evidence type="ECO:0000256" key="1">
    <source>
        <dbReference type="SAM" id="Phobius"/>
    </source>
</evidence>
<dbReference type="EMBL" id="JBHUCZ010000001">
    <property type="protein sequence ID" value="MFD1566149.1"/>
    <property type="molecule type" value="Genomic_DNA"/>
</dbReference>
<dbReference type="Proteomes" id="UP001597139">
    <property type="component" value="Unassembled WGS sequence"/>
</dbReference>
<keyword evidence="1" id="KW-0812">Transmembrane</keyword>
<reference evidence="2 3" key="1">
    <citation type="journal article" date="2019" name="Int. J. Syst. Evol. Microbiol.">
        <title>The Global Catalogue of Microorganisms (GCM) 10K type strain sequencing project: providing services to taxonomists for standard genome sequencing and annotation.</title>
        <authorList>
            <consortium name="The Broad Institute Genomics Platform"/>
            <consortium name="The Broad Institute Genome Sequencing Center for Infectious Disease"/>
            <person name="Wu L."/>
            <person name="Ma J."/>
        </authorList>
    </citation>
    <scope>NUCLEOTIDE SEQUENCE [LARGE SCALE GENOMIC DNA]</scope>
    <source>
        <strain evidence="2 3">CGMCC 1.12859</strain>
    </source>
</reference>
<dbReference type="RefSeq" id="WP_267645421.1">
    <property type="nucleotide sequence ID" value="NZ_JANHGR010000001.1"/>
</dbReference>
<comment type="caution">
    <text evidence="2">The sequence shown here is derived from an EMBL/GenBank/DDBJ whole genome shotgun (WGS) entry which is preliminary data.</text>
</comment>
<keyword evidence="3" id="KW-1185">Reference proteome</keyword>
<proteinExistence type="predicted"/>
<accession>A0ABD6BNF7</accession>
<feature type="transmembrane region" description="Helical" evidence="1">
    <location>
        <begin position="12"/>
        <end position="34"/>
    </location>
</feature>
<dbReference type="Pfam" id="PF25259">
    <property type="entry name" value="DUF7860"/>
    <property type="match status" value="1"/>
</dbReference>
<organism evidence="2 3">
    <name type="scientific">Halolamina litorea</name>
    <dbReference type="NCBI Taxonomy" id="1515593"/>
    <lineage>
        <taxon>Archaea</taxon>
        <taxon>Methanobacteriati</taxon>
        <taxon>Methanobacteriota</taxon>
        <taxon>Stenosarchaea group</taxon>
        <taxon>Halobacteria</taxon>
        <taxon>Halobacteriales</taxon>
        <taxon>Haloferacaceae</taxon>
    </lineage>
</organism>